<comment type="similarity">
    <text evidence="1">Belongs to the HesB/IscA family.</text>
</comment>
<gene>
    <name evidence="3" type="ORF">IC621_03805</name>
</gene>
<dbReference type="Pfam" id="PF01521">
    <property type="entry name" value="Fe-S_biosyn"/>
    <property type="match status" value="1"/>
</dbReference>
<evidence type="ECO:0000259" key="2">
    <source>
        <dbReference type="Pfam" id="PF01521"/>
    </source>
</evidence>
<evidence type="ECO:0000313" key="3">
    <source>
        <dbReference type="EMBL" id="MBD1379349.1"/>
    </source>
</evidence>
<feature type="domain" description="Core" evidence="2">
    <location>
        <begin position="1"/>
        <end position="96"/>
    </location>
</feature>
<reference evidence="3" key="1">
    <citation type="submission" date="2020-09" db="EMBL/GenBank/DDBJ databases">
        <title>A novel bacterium of genus Bacillus, isolated from South China Sea.</title>
        <authorList>
            <person name="Huang H."/>
            <person name="Mo K."/>
            <person name="Hu Y."/>
        </authorList>
    </citation>
    <scope>NUCLEOTIDE SEQUENCE</scope>
    <source>
        <strain evidence="3">IB182487</strain>
    </source>
</reference>
<dbReference type="SUPFAM" id="SSF89360">
    <property type="entry name" value="HesB-like domain"/>
    <property type="match status" value="1"/>
</dbReference>
<dbReference type="Gene3D" id="2.60.300.12">
    <property type="entry name" value="HesB-like domain"/>
    <property type="match status" value="1"/>
</dbReference>
<dbReference type="InterPro" id="IPR008326">
    <property type="entry name" value="PdhI-like"/>
</dbReference>
<dbReference type="Proteomes" id="UP000626844">
    <property type="component" value="Unassembled WGS sequence"/>
</dbReference>
<dbReference type="AlphaFoldDB" id="A0A926N9Q1"/>
<comment type="caution">
    <text evidence="3">The sequence shown here is derived from an EMBL/GenBank/DDBJ whole genome shotgun (WGS) entry which is preliminary data.</text>
</comment>
<dbReference type="RefSeq" id="WP_191155906.1">
    <property type="nucleotide sequence ID" value="NZ_JACXAI010000003.1"/>
</dbReference>
<proteinExistence type="inferred from homology"/>
<sequence length="99" mass="11447">MKITISEKAFNWYKDELSLNSDDNVRFFVRYGGCSTVQKGFSLGVAKDEPEEIGSDVNLNGIKFFVEDSDIWYFDGQDLFVDFDEELMEPSFDFKEATQ</sequence>
<name>A0A926N9Q1_9BACI</name>
<dbReference type="InterPro" id="IPR035903">
    <property type="entry name" value="HesB-like_dom_sf"/>
</dbReference>
<dbReference type="EMBL" id="JACXAI010000003">
    <property type="protein sequence ID" value="MBD1379349.1"/>
    <property type="molecule type" value="Genomic_DNA"/>
</dbReference>
<protein>
    <submittedName>
        <fullName evidence="3">HesB/YadR/YfhF family protein</fullName>
    </submittedName>
</protein>
<dbReference type="PIRSF" id="PIRSF034852">
    <property type="entry name" value="UCP034852"/>
    <property type="match status" value="1"/>
</dbReference>
<evidence type="ECO:0000256" key="1">
    <source>
        <dbReference type="ARBA" id="ARBA00006718"/>
    </source>
</evidence>
<accession>A0A926N9Q1</accession>
<dbReference type="InterPro" id="IPR000361">
    <property type="entry name" value="ATAP_core_dom"/>
</dbReference>
<evidence type="ECO:0000313" key="4">
    <source>
        <dbReference type="Proteomes" id="UP000626844"/>
    </source>
</evidence>
<organism evidence="3 4">
    <name type="scientific">Metabacillus arenae</name>
    <dbReference type="NCBI Taxonomy" id="2771434"/>
    <lineage>
        <taxon>Bacteria</taxon>
        <taxon>Bacillati</taxon>
        <taxon>Bacillota</taxon>
        <taxon>Bacilli</taxon>
        <taxon>Bacillales</taxon>
        <taxon>Bacillaceae</taxon>
        <taxon>Metabacillus</taxon>
    </lineage>
</organism>
<keyword evidence="4" id="KW-1185">Reference proteome</keyword>